<dbReference type="AlphaFoldDB" id="A0A7Y9ZGL1"/>
<proteinExistence type="predicted"/>
<evidence type="ECO:0000256" key="3">
    <source>
        <dbReference type="ARBA" id="ARBA00023015"/>
    </source>
</evidence>
<protein>
    <recommendedName>
        <fullName evidence="5">ANTAR domain-containing protein</fullName>
    </recommendedName>
</protein>
<accession>A0A7Y9ZGL1</accession>
<dbReference type="SUPFAM" id="SSF55781">
    <property type="entry name" value="GAF domain-like"/>
    <property type="match status" value="1"/>
</dbReference>
<comment type="caution">
    <text evidence="6">The sequence shown here is derived from an EMBL/GenBank/DDBJ whole genome shotgun (WGS) entry which is preliminary data.</text>
</comment>
<dbReference type="InterPro" id="IPR003018">
    <property type="entry name" value="GAF"/>
</dbReference>
<dbReference type="InterPro" id="IPR012074">
    <property type="entry name" value="GAF_ANTAR"/>
</dbReference>
<dbReference type="RefSeq" id="WP_179648775.1">
    <property type="nucleotide sequence ID" value="NZ_JACBZM010000001.1"/>
</dbReference>
<dbReference type="Gene3D" id="3.30.450.40">
    <property type="match status" value="1"/>
</dbReference>
<evidence type="ECO:0000256" key="1">
    <source>
        <dbReference type="ARBA" id="ARBA00022679"/>
    </source>
</evidence>
<reference evidence="6 7" key="1">
    <citation type="submission" date="2020-07" db="EMBL/GenBank/DDBJ databases">
        <title>Sequencing the genomes of 1000 actinobacteria strains.</title>
        <authorList>
            <person name="Klenk H.-P."/>
        </authorList>
    </citation>
    <scope>NUCLEOTIDE SEQUENCE [LARGE SCALE GENOMIC DNA]</scope>
    <source>
        <strain evidence="6 7">DSM 15131</strain>
    </source>
</reference>
<dbReference type="Pfam" id="PF03861">
    <property type="entry name" value="ANTAR"/>
    <property type="match status" value="1"/>
</dbReference>
<evidence type="ECO:0000313" key="6">
    <source>
        <dbReference type="EMBL" id="NYI45069.1"/>
    </source>
</evidence>
<dbReference type="EMBL" id="JACBZM010000001">
    <property type="protein sequence ID" value="NYI45069.1"/>
    <property type="molecule type" value="Genomic_DNA"/>
</dbReference>
<dbReference type="InterPro" id="IPR029016">
    <property type="entry name" value="GAF-like_dom_sf"/>
</dbReference>
<dbReference type="SMART" id="SM01012">
    <property type="entry name" value="ANTAR"/>
    <property type="match status" value="1"/>
</dbReference>
<name>A0A7Y9ZGL1_9ACTN</name>
<dbReference type="InterPro" id="IPR036388">
    <property type="entry name" value="WH-like_DNA-bd_sf"/>
</dbReference>
<evidence type="ECO:0000256" key="2">
    <source>
        <dbReference type="ARBA" id="ARBA00022777"/>
    </source>
</evidence>
<feature type="domain" description="ANTAR" evidence="5">
    <location>
        <begin position="167"/>
        <end position="228"/>
    </location>
</feature>
<evidence type="ECO:0000313" key="7">
    <source>
        <dbReference type="Proteomes" id="UP000562045"/>
    </source>
</evidence>
<evidence type="ECO:0000259" key="5">
    <source>
        <dbReference type="PROSITE" id="PS50921"/>
    </source>
</evidence>
<organism evidence="6 7">
    <name type="scientific">Nocardioides aromaticivorans</name>
    <dbReference type="NCBI Taxonomy" id="200618"/>
    <lineage>
        <taxon>Bacteria</taxon>
        <taxon>Bacillati</taxon>
        <taxon>Actinomycetota</taxon>
        <taxon>Actinomycetes</taxon>
        <taxon>Propionibacteriales</taxon>
        <taxon>Nocardioidaceae</taxon>
        <taxon>Nocardioides</taxon>
    </lineage>
</organism>
<dbReference type="GO" id="GO:0016301">
    <property type="term" value="F:kinase activity"/>
    <property type="evidence" value="ECO:0007669"/>
    <property type="project" value="UniProtKB-KW"/>
</dbReference>
<keyword evidence="2" id="KW-0418">Kinase</keyword>
<sequence>MTSSVSLDQAAAALRQLAELVYQGESYSGIYEEICRIALQVVPGCDHACITTISAGRSPRLEATTDEVAALIDRTEWEVREGPCVDAILTDRFDCDSDITKDPTWPRLAERVLALTPVRGMVGYRITAGPQKVGALNLFSDAPDALSMEGAEVGAILASFASVAITAAREKSGAENLLAGLINNREIGKAIGVLMVTEGITDDEAFERLRTASNHLNVRLAEIARRVVADTDPGAPDLV</sequence>
<dbReference type="SUPFAM" id="SSF52172">
    <property type="entry name" value="CheY-like"/>
    <property type="match status" value="1"/>
</dbReference>
<dbReference type="PIRSF" id="PIRSF036625">
    <property type="entry name" value="GAF_ANTAR"/>
    <property type="match status" value="1"/>
</dbReference>
<dbReference type="Proteomes" id="UP000562045">
    <property type="component" value="Unassembled WGS sequence"/>
</dbReference>
<dbReference type="InterPro" id="IPR005561">
    <property type="entry name" value="ANTAR"/>
</dbReference>
<keyword evidence="4" id="KW-0804">Transcription</keyword>
<dbReference type="PROSITE" id="PS50921">
    <property type="entry name" value="ANTAR"/>
    <property type="match status" value="1"/>
</dbReference>
<evidence type="ECO:0000256" key="4">
    <source>
        <dbReference type="ARBA" id="ARBA00023163"/>
    </source>
</evidence>
<dbReference type="Pfam" id="PF13185">
    <property type="entry name" value="GAF_2"/>
    <property type="match status" value="1"/>
</dbReference>
<keyword evidence="3" id="KW-0805">Transcription regulation</keyword>
<gene>
    <name evidence="6" type="ORF">BJ993_002149</name>
</gene>
<dbReference type="GO" id="GO:0003723">
    <property type="term" value="F:RNA binding"/>
    <property type="evidence" value="ECO:0007669"/>
    <property type="project" value="InterPro"/>
</dbReference>
<dbReference type="InterPro" id="IPR011006">
    <property type="entry name" value="CheY-like_superfamily"/>
</dbReference>
<keyword evidence="1" id="KW-0808">Transferase</keyword>
<dbReference type="Gene3D" id="1.10.10.10">
    <property type="entry name" value="Winged helix-like DNA-binding domain superfamily/Winged helix DNA-binding domain"/>
    <property type="match status" value="1"/>
</dbReference>